<dbReference type="EMBL" id="CAJFDH010000004">
    <property type="protein sequence ID" value="CAD5218741.1"/>
    <property type="molecule type" value="Genomic_DNA"/>
</dbReference>
<reference evidence="6" key="1">
    <citation type="submission" date="2020-09" db="EMBL/GenBank/DDBJ databases">
        <authorList>
            <person name="Kikuchi T."/>
        </authorList>
    </citation>
    <scope>NUCLEOTIDE SEQUENCE</scope>
    <source>
        <strain evidence="6">SH1</strain>
    </source>
</reference>
<feature type="domain" description="SH3" evidence="4">
    <location>
        <begin position="129"/>
        <end position="186"/>
    </location>
</feature>
<dbReference type="Gene3D" id="2.30.30.40">
    <property type="entry name" value="SH3 Domains"/>
    <property type="match status" value="5"/>
</dbReference>
<dbReference type="PROSITE" id="PS50010">
    <property type="entry name" value="DH_2"/>
    <property type="match status" value="1"/>
</dbReference>
<evidence type="ECO:0000256" key="2">
    <source>
        <dbReference type="PROSITE-ProRule" id="PRU00192"/>
    </source>
</evidence>
<dbReference type="SMART" id="SM00325">
    <property type="entry name" value="RhoGEF"/>
    <property type="match status" value="1"/>
</dbReference>
<keyword evidence="7" id="KW-1185">Reference proteome</keyword>
<evidence type="ECO:0000259" key="5">
    <source>
        <dbReference type="PROSITE" id="PS50010"/>
    </source>
</evidence>
<dbReference type="InterPro" id="IPR000219">
    <property type="entry name" value="DH_dom"/>
</dbReference>
<dbReference type="PANTHER" id="PTHR22834">
    <property type="entry name" value="NUCLEAR FUSION PROTEIN FUS2"/>
    <property type="match status" value="1"/>
</dbReference>
<feature type="domain" description="SH3" evidence="4">
    <location>
        <begin position="287"/>
        <end position="348"/>
    </location>
</feature>
<gene>
    <name evidence="6" type="ORF">BOKJ2_LOCUS7951</name>
</gene>
<accession>A0A811KSP0</accession>
<feature type="region of interest" description="Disordered" evidence="3">
    <location>
        <begin position="1282"/>
        <end position="1311"/>
    </location>
</feature>
<feature type="domain" description="SH3" evidence="4">
    <location>
        <begin position="196"/>
        <end position="259"/>
    </location>
</feature>
<dbReference type="SUPFAM" id="SSF50044">
    <property type="entry name" value="SH3-domain"/>
    <property type="match status" value="5"/>
</dbReference>
<evidence type="ECO:0000313" key="6">
    <source>
        <dbReference type="EMBL" id="CAD5218741.1"/>
    </source>
</evidence>
<dbReference type="GO" id="GO:0005085">
    <property type="term" value="F:guanyl-nucleotide exchange factor activity"/>
    <property type="evidence" value="ECO:0007669"/>
    <property type="project" value="InterPro"/>
</dbReference>
<evidence type="ECO:0000259" key="4">
    <source>
        <dbReference type="PROSITE" id="PS50002"/>
    </source>
</evidence>
<feature type="domain" description="DH" evidence="5">
    <location>
        <begin position="511"/>
        <end position="692"/>
    </location>
</feature>
<dbReference type="PANTHER" id="PTHR22834:SF20">
    <property type="entry name" value="SH3 DOMAIN-CONTAINING PROTEIN"/>
    <property type="match status" value="1"/>
</dbReference>
<name>A0A811KSP0_9BILA</name>
<dbReference type="InterPro" id="IPR035899">
    <property type="entry name" value="DBL_dom_sf"/>
</dbReference>
<dbReference type="Pfam" id="PF00621">
    <property type="entry name" value="RhoGEF"/>
    <property type="match status" value="1"/>
</dbReference>
<dbReference type="Gene3D" id="1.20.1270.60">
    <property type="entry name" value="Arfaptin homology (AH) domain/BAR domain"/>
    <property type="match status" value="1"/>
</dbReference>
<dbReference type="SMART" id="SM00326">
    <property type="entry name" value="SH3"/>
    <property type="match status" value="5"/>
</dbReference>
<evidence type="ECO:0000256" key="1">
    <source>
        <dbReference type="ARBA" id="ARBA00022443"/>
    </source>
</evidence>
<proteinExistence type="predicted"/>
<dbReference type="Proteomes" id="UP000614601">
    <property type="component" value="Unassembled WGS sequence"/>
</dbReference>
<dbReference type="InterPro" id="IPR027267">
    <property type="entry name" value="AH/BAR_dom_sf"/>
</dbReference>
<dbReference type="Proteomes" id="UP000783686">
    <property type="component" value="Unassembled WGS sequence"/>
</dbReference>
<dbReference type="GO" id="GO:0005737">
    <property type="term" value="C:cytoplasm"/>
    <property type="evidence" value="ECO:0007669"/>
    <property type="project" value="TreeGrafter"/>
</dbReference>
<dbReference type="Gene3D" id="1.20.900.10">
    <property type="entry name" value="Dbl homology (DH) domain"/>
    <property type="match status" value="1"/>
</dbReference>
<dbReference type="InterPro" id="IPR001452">
    <property type="entry name" value="SH3_domain"/>
</dbReference>
<feature type="compositionally biased region" description="Basic and acidic residues" evidence="3">
    <location>
        <begin position="417"/>
        <end position="426"/>
    </location>
</feature>
<dbReference type="EMBL" id="CAJFCW020000004">
    <property type="protein sequence ID" value="CAG9111549.1"/>
    <property type="molecule type" value="Genomic_DNA"/>
</dbReference>
<evidence type="ECO:0000256" key="3">
    <source>
        <dbReference type="SAM" id="MobiDB-lite"/>
    </source>
</evidence>
<dbReference type="InterPro" id="IPR051492">
    <property type="entry name" value="Dynamin-Rho_GEF"/>
</dbReference>
<dbReference type="InterPro" id="IPR036028">
    <property type="entry name" value="SH3-like_dom_sf"/>
</dbReference>
<feature type="domain" description="SH3" evidence="4">
    <location>
        <begin position="1357"/>
        <end position="1423"/>
    </location>
</feature>
<dbReference type="SUPFAM" id="SSF103657">
    <property type="entry name" value="BAR/IMD domain-like"/>
    <property type="match status" value="1"/>
</dbReference>
<dbReference type="Pfam" id="PF00018">
    <property type="entry name" value="SH3_1"/>
    <property type="match status" value="2"/>
</dbReference>
<organism evidence="6 7">
    <name type="scientific">Bursaphelenchus okinawaensis</name>
    <dbReference type="NCBI Taxonomy" id="465554"/>
    <lineage>
        <taxon>Eukaryota</taxon>
        <taxon>Metazoa</taxon>
        <taxon>Ecdysozoa</taxon>
        <taxon>Nematoda</taxon>
        <taxon>Chromadorea</taxon>
        <taxon>Rhabditida</taxon>
        <taxon>Tylenchina</taxon>
        <taxon>Tylenchomorpha</taxon>
        <taxon>Aphelenchoidea</taxon>
        <taxon>Aphelenchoididae</taxon>
        <taxon>Bursaphelenchus</taxon>
    </lineage>
</organism>
<sequence length="1428" mass="162133">MAKPFYGRVVQTDGTLFVDEIVLAKEKQGTLWVCERLDGSQHLVNETNLATIVIPRHFAEVRVAFAAFDCPESKGDLQFPAFALIGVVERLDDNWAKGQIFLDNGKSIGMEGMFPLNYTHVLKGLEQTEVEAQFQVVSDVMDDGFQLRKGETVKVVGSSQEDWVEVKTSDQRQGKCPRQFLQQKADVAKAERQDFNGEPHCRALFDFDADYEGELSLKEGIMVKLIKKWNADWFEGEYEENDITKRGVFPSNHVEIMVDGDSSSPVNASEAEIESKRFGAFDYSEPDTIGFATVLYDFQARFQDELNVNSGFSVRIIELPDSEWAKCFNPMTFETGLIPQTFLQIFLDDETELNNAALNPVPSYSSDLNTIPLYSYDENRFSTSYDQNRTSTTSFEFNRETADSWETPFSNSINYDRSGDDPKKDSGNVSLNSEQETMKENNLHKASVDSDFNQLFGLKSSKQLPPQRPPPPQVSLRAAVRMAPPPPSTPSSEQVFGQFSKPSTPADWQAQFQKIVEELLASETNYNLELHAWEECIKSSSRLSEQKKCVLVNGFPMLKDLSQRLIRLISNEMDKPLELQSYGLLFMDLREKISKTYAYHFRCVEEMAQIVENKNDVELQRALKECLEEMNKMGVFVFDVPTAVARPIQRVLKYPLFINELIKILPLTHSDHPKLLEANKQMAQLVSKMNESKRKKELMNKYTDSKKDSITDKLSKINLHTVVKKSNRLKYRIASTMGLTNKPDPEFSVMVSELDSAERRLCKFLYHVQVYRARLTFMVKKYIGRNTVEKNKTFSYMEENLRKEFNQFLRRIGILLKEHMRAIQNAIVTPSQQLQKCEYAKLIEKRCDKLADYELAKAAARPFDEIEKKRCEFEALNNHTKNNLPKIWMSINEKVRKMTEILVDLDSAYFVRVEEVVKSIPQKLAMFNLITFTNFVDPGGQRLMNLQKFLLLPSEKVNKKNRKSFREVFAENKRSIDREYSLRPQNDRERDALIKILKAQNRLPDLRKVICDYSSPRMLLKKGDIVVIIRFENGFCHCDNSVNTDKVPLNILVPFDDFGAYDTVPGNSISDYKPTTYKSAPVAQKPQTIKSNGHAKPVRQKSQNLIDLDATTPPAKPKPTIDQILDLDFSTPLKPENYESLTLNSATKNNVNVPSQNGRASAVSLPPPLPARTSTTSPLELIMYDKEPTRSASFNQKSEPSFAELAAKSRPFQNQDSQSKNDVFGTTSTDLNSFGTNNSDPFGTISTNLNINTNQNSNSFGSTGTSLDSFGTLNREIDPFASFSPTPNSSLSPKYQIPQRSTHNRTPLPNPVPLISPRKDNNTGNPLYDVVPNLPPAPHRIAPAPPAKKRPTDLGLDNKKVFVCEFDFSPVSDDSNQLKIRENDKVVLLRDSDEVGNNEWYLVQKPNGPKGYVPGVYLREATQDELKG</sequence>
<comment type="caution">
    <text evidence="6">The sequence shown here is derived from an EMBL/GenBank/DDBJ whole genome shotgun (WGS) entry which is preliminary data.</text>
</comment>
<dbReference type="CDD" id="cd00174">
    <property type="entry name" value="SH3"/>
    <property type="match status" value="2"/>
</dbReference>
<dbReference type="SUPFAM" id="SSF48065">
    <property type="entry name" value="DBL homology domain (DH-domain)"/>
    <property type="match status" value="1"/>
</dbReference>
<feature type="region of interest" description="Disordered" evidence="3">
    <location>
        <begin position="1149"/>
        <end position="1175"/>
    </location>
</feature>
<feature type="region of interest" description="Disordered" evidence="3">
    <location>
        <begin position="406"/>
        <end position="439"/>
    </location>
</feature>
<evidence type="ECO:0000313" key="7">
    <source>
        <dbReference type="Proteomes" id="UP000614601"/>
    </source>
</evidence>
<feature type="compositionally biased region" description="Polar residues" evidence="3">
    <location>
        <begin position="1149"/>
        <end position="1159"/>
    </location>
</feature>
<evidence type="ECO:0008006" key="8">
    <source>
        <dbReference type="Google" id="ProtNLM"/>
    </source>
</evidence>
<dbReference type="OrthoDB" id="27823at2759"/>
<dbReference type="Pfam" id="PF07653">
    <property type="entry name" value="SH3_2"/>
    <property type="match status" value="1"/>
</dbReference>
<feature type="compositionally biased region" description="Polar residues" evidence="3">
    <location>
        <begin position="1283"/>
        <end position="1307"/>
    </location>
</feature>
<dbReference type="PROSITE" id="PS50002">
    <property type="entry name" value="SH3"/>
    <property type="match status" value="4"/>
</dbReference>
<protein>
    <recommendedName>
        <fullName evidence="8">SH3 domain-containing GRB2-like protein</fullName>
    </recommendedName>
</protein>
<keyword evidence="1 2" id="KW-0728">SH3 domain</keyword>